<reference evidence="11" key="1">
    <citation type="journal article" date="2020" name="mSystems">
        <title>Genome- and Community-Level Interaction Insights into Carbon Utilization and Element Cycling Functions of Hydrothermarchaeota in Hydrothermal Sediment.</title>
        <authorList>
            <person name="Zhou Z."/>
            <person name="Liu Y."/>
            <person name="Xu W."/>
            <person name="Pan J."/>
            <person name="Luo Z.H."/>
            <person name="Li M."/>
        </authorList>
    </citation>
    <scope>NUCLEOTIDE SEQUENCE [LARGE SCALE GENOMIC DNA]</scope>
    <source>
        <strain evidence="11">SpSt-381</strain>
    </source>
</reference>
<accession>A0A832I328</accession>
<evidence type="ECO:0000256" key="8">
    <source>
        <dbReference type="ARBA" id="ARBA00022842"/>
    </source>
</evidence>
<evidence type="ECO:0000256" key="3">
    <source>
        <dbReference type="ARBA" id="ARBA00016337"/>
    </source>
</evidence>
<evidence type="ECO:0000256" key="5">
    <source>
        <dbReference type="ARBA" id="ARBA00022679"/>
    </source>
</evidence>
<sequence>MPLASRPAAGAASPSARRRAVPPRLAALALAALCALAPHAGAQKRDAPRSRGERVTVVRAQHLMGAELVATVEAVDSARAVAALEAGFAEIARLEQVLSAALEGSEAARVNAAGAQVRVPLSKDLHAALARAIELARETDGAFDPTVGPLTRAWDARGEGRAPDADEIADARSRIGWPRLVVEPAGRTLWVQREGMELDLDGLARGWALERAEAVMRPLGVRRAKLDFGAEVLAWADERAFGIGVPHPLERGRPVVGLTLMNGAAATACGADAARASGARPARLVLDPRRGAPVGGAASVTVAGRSGARADALADALLVLGRDGAERWAREHPGDGVLWLEPEGAGVRAWRWNLPAARALPGAEVRWMN</sequence>
<dbReference type="GO" id="GO:0046872">
    <property type="term" value="F:metal ion binding"/>
    <property type="evidence" value="ECO:0007669"/>
    <property type="project" value="UniProtKB-KW"/>
</dbReference>
<evidence type="ECO:0000256" key="9">
    <source>
        <dbReference type="ARBA" id="ARBA00031306"/>
    </source>
</evidence>
<dbReference type="SUPFAM" id="SSF143631">
    <property type="entry name" value="ApbE-like"/>
    <property type="match status" value="1"/>
</dbReference>
<proteinExistence type="predicted"/>
<keyword evidence="8" id="KW-0460">Magnesium</keyword>
<dbReference type="Gene3D" id="3.10.520.10">
    <property type="entry name" value="ApbE-like domains"/>
    <property type="match status" value="1"/>
</dbReference>
<dbReference type="PANTHER" id="PTHR30040:SF2">
    <property type="entry name" value="FAD:PROTEIN FMN TRANSFERASE"/>
    <property type="match status" value="1"/>
</dbReference>
<dbReference type="Pfam" id="PF02424">
    <property type="entry name" value="ApbE"/>
    <property type="match status" value="1"/>
</dbReference>
<gene>
    <name evidence="11" type="ORF">ENR23_04495</name>
</gene>
<evidence type="ECO:0000256" key="1">
    <source>
        <dbReference type="ARBA" id="ARBA00001946"/>
    </source>
</evidence>
<evidence type="ECO:0000256" key="2">
    <source>
        <dbReference type="ARBA" id="ARBA00011955"/>
    </source>
</evidence>
<evidence type="ECO:0000256" key="7">
    <source>
        <dbReference type="ARBA" id="ARBA00022827"/>
    </source>
</evidence>
<evidence type="ECO:0000256" key="10">
    <source>
        <dbReference type="ARBA" id="ARBA00048540"/>
    </source>
</evidence>
<comment type="caution">
    <text evidence="11">The sequence shown here is derived from an EMBL/GenBank/DDBJ whole genome shotgun (WGS) entry which is preliminary data.</text>
</comment>
<dbReference type="EC" id="2.7.1.180" evidence="2"/>
<comment type="catalytic activity">
    <reaction evidence="10">
        <text>L-threonyl-[protein] + FAD = FMN-L-threonyl-[protein] + AMP + H(+)</text>
        <dbReference type="Rhea" id="RHEA:36847"/>
        <dbReference type="Rhea" id="RHEA-COMP:11060"/>
        <dbReference type="Rhea" id="RHEA-COMP:11061"/>
        <dbReference type="ChEBI" id="CHEBI:15378"/>
        <dbReference type="ChEBI" id="CHEBI:30013"/>
        <dbReference type="ChEBI" id="CHEBI:57692"/>
        <dbReference type="ChEBI" id="CHEBI:74257"/>
        <dbReference type="ChEBI" id="CHEBI:456215"/>
        <dbReference type="EC" id="2.7.1.180"/>
    </reaction>
</comment>
<dbReference type="AlphaFoldDB" id="A0A832I328"/>
<comment type="cofactor">
    <cofactor evidence="1">
        <name>Mg(2+)</name>
        <dbReference type="ChEBI" id="CHEBI:18420"/>
    </cofactor>
</comment>
<name>A0A832I328_UNCEI</name>
<organism evidence="11">
    <name type="scientific">Eiseniibacteriota bacterium</name>
    <dbReference type="NCBI Taxonomy" id="2212470"/>
    <lineage>
        <taxon>Bacteria</taxon>
        <taxon>Candidatus Eiseniibacteriota</taxon>
    </lineage>
</organism>
<keyword evidence="5" id="KW-0808">Transferase</keyword>
<dbReference type="InterPro" id="IPR024932">
    <property type="entry name" value="ApbE"/>
</dbReference>
<evidence type="ECO:0000256" key="6">
    <source>
        <dbReference type="ARBA" id="ARBA00022723"/>
    </source>
</evidence>
<dbReference type="InterPro" id="IPR003374">
    <property type="entry name" value="ApbE-like_sf"/>
</dbReference>
<keyword evidence="6" id="KW-0479">Metal-binding</keyword>
<evidence type="ECO:0000256" key="4">
    <source>
        <dbReference type="ARBA" id="ARBA00022630"/>
    </source>
</evidence>
<dbReference type="PANTHER" id="PTHR30040">
    <property type="entry name" value="THIAMINE BIOSYNTHESIS LIPOPROTEIN APBE"/>
    <property type="match status" value="1"/>
</dbReference>
<evidence type="ECO:0000313" key="11">
    <source>
        <dbReference type="EMBL" id="HGZ42679.1"/>
    </source>
</evidence>
<protein>
    <recommendedName>
        <fullName evidence="3">FAD:protein FMN transferase</fullName>
        <ecNumber evidence="2">2.7.1.180</ecNumber>
    </recommendedName>
    <alternativeName>
        <fullName evidence="9">Flavin transferase</fullName>
    </alternativeName>
</protein>
<dbReference type="EMBL" id="DSQF01000008">
    <property type="protein sequence ID" value="HGZ42679.1"/>
    <property type="molecule type" value="Genomic_DNA"/>
</dbReference>
<keyword evidence="4" id="KW-0285">Flavoprotein</keyword>
<keyword evidence="7" id="KW-0274">FAD</keyword>
<dbReference type="GO" id="GO:0016740">
    <property type="term" value="F:transferase activity"/>
    <property type="evidence" value="ECO:0007669"/>
    <property type="project" value="UniProtKB-KW"/>
</dbReference>